<dbReference type="PROSITE" id="PS51257">
    <property type="entry name" value="PROKAR_LIPOPROTEIN"/>
    <property type="match status" value="1"/>
</dbReference>
<comment type="similarity">
    <text evidence="1">Belongs to the MlaA family.</text>
</comment>
<dbReference type="GO" id="GO:0016020">
    <property type="term" value="C:membrane"/>
    <property type="evidence" value="ECO:0007669"/>
    <property type="project" value="InterPro"/>
</dbReference>
<feature type="chain" id="PRO_5037210624" evidence="3">
    <location>
        <begin position="29"/>
        <end position="249"/>
    </location>
</feature>
<evidence type="ECO:0000313" key="5">
    <source>
        <dbReference type="Proteomes" id="UP000675940"/>
    </source>
</evidence>
<accession>A0A940MS98</accession>
<evidence type="ECO:0000256" key="2">
    <source>
        <dbReference type="ARBA" id="ARBA00022729"/>
    </source>
</evidence>
<reference evidence="4" key="1">
    <citation type="submission" date="2021-03" db="EMBL/GenBank/DDBJ databases">
        <title>Sagittula salina sp. nov. strain M10.9X isolated from the marine waste.</title>
        <authorList>
            <person name="Satari L."/>
            <person name="Molina-Menor E."/>
            <person name="Vidal-Verdu A."/>
            <person name="Pascual J."/>
            <person name="Pereto J."/>
            <person name="Porcar M."/>
        </authorList>
    </citation>
    <scope>NUCLEOTIDE SEQUENCE</scope>
    <source>
        <strain evidence="4">M10.9X</strain>
    </source>
</reference>
<dbReference type="InterPro" id="IPR007428">
    <property type="entry name" value="MlaA"/>
</dbReference>
<evidence type="ECO:0000256" key="1">
    <source>
        <dbReference type="ARBA" id="ARBA00010634"/>
    </source>
</evidence>
<evidence type="ECO:0000313" key="4">
    <source>
        <dbReference type="EMBL" id="MBP0483758.1"/>
    </source>
</evidence>
<proteinExistence type="inferred from homology"/>
<sequence>MLALRAFFAMVPLALTLAACSIPGPEQAPDGIWDPNEPANRRVHAFNTRVDDKVLRGAGTGVMEALPAGGRQAVSQFADTVGTPQTVVNQLLQLRLWRATQNTLRFALNATVGLGVLDPASELGLTPDKSDFGETLAVWGVPEGAYMVVPFVGPSTERGATGMVVDLFTDPLAYVLHSPERYLPPLAKAADRVIARGEFSQTVDSVLYDSSDAYAQTRLMHLQHRRYTLGAEDPASADIDPMALDTTGF</sequence>
<keyword evidence="2 3" id="KW-0732">Signal</keyword>
<keyword evidence="5" id="KW-1185">Reference proteome</keyword>
<dbReference type="Pfam" id="PF04333">
    <property type="entry name" value="MlaA"/>
    <property type="match status" value="1"/>
</dbReference>
<gene>
    <name evidence="4" type="ORF">J5474_14840</name>
</gene>
<evidence type="ECO:0000256" key="3">
    <source>
        <dbReference type="SAM" id="SignalP"/>
    </source>
</evidence>
<keyword evidence="4" id="KW-0449">Lipoprotein</keyword>
<dbReference type="Proteomes" id="UP000675940">
    <property type="component" value="Unassembled WGS sequence"/>
</dbReference>
<dbReference type="RefSeq" id="WP_209361702.1">
    <property type="nucleotide sequence ID" value="NZ_JAGISH010000008.1"/>
</dbReference>
<organism evidence="4 5">
    <name type="scientific">Sagittula salina</name>
    <dbReference type="NCBI Taxonomy" id="2820268"/>
    <lineage>
        <taxon>Bacteria</taxon>
        <taxon>Pseudomonadati</taxon>
        <taxon>Pseudomonadota</taxon>
        <taxon>Alphaproteobacteria</taxon>
        <taxon>Rhodobacterales</taxon>
        <taxon>Roseobacteraceae</taxon>
        <taxon>Sagittula</taxon>
    </lineage>
</organism>
<dbReference type="PRINTS" id="PR01805">
    <property type="entry name" value="VACJLIPOPROT"/>
</dbReference>
<dbReference type="EMBL" id="JAGISH010000008">
    <property type="protein sequence ID" value="MBP0483758.1"/>
    <property type="molecule type" value="Genomic_DNA"/>
</dbReference>
<dbReference type="PANTHER" id="PTHR30035:SF3">
    <property type="entry name" value="INTERMEMBRANE PHOSPHOLIPID TRANSPORT SYSTEM LIPOPROTEIN MLAA"/>
    <property type="match status" value="1"/>
</dbReference>
<comment type="caution">
    <text evidence="4">The sequence shown here is derived from an EMBL/GenBank/DDBJ whole genome shotgun (WGS) entry which is preliminary data.</text>
</comment>
<dbReference type="GO" id="GO:0120010">
    <property type="term" value="P:intermembrane phospholipid transfer"/>
    <property type="evidence" value="ECO:0007669"/>
    <property type="project" value="TreeGrafter"/>
</dbReference>
<name>A0A940MS98_9RHOB</name>
<dbReference type="AlphaFoldDB" id="A0A940MS98"/>
<feature type="signal peptide" evidence="3">
    <location>
        <begin position="1"/>
        <end position="28"/>
    </location>
</feature>
<dbReference type="PANTHER" id="PTHR30035">
    <property type="entry name" value="LIPOPROTEIN VACJ-RELATED"/>
    <property type="match status" value="1"/>
</dbReference>
<protein>
    <submittedName>
        <fullName evidence="4">VacJ family lipoprotein</fullName>
    </submittedName>
</protein>